<dbReference type="Gene3D" id="3.40.190.10">
    <property type="entry name" value="Periplasmic binding protein-like II"/>
    <property type="match status" value="2"/>
</dbReference>
<sequence>MIASLNYPDEVVGAAQLYLGVDFCSEDPSEMEKVYNLLAAQKPDVAVYASDNIENRIGSGEVGAHFWWDGNAMKTRLNDGAPIEFAMPAEGLVGWIDSLVVPTGASNIDNAKLFMDFMSMPENATIQYNYYAHSSPVELVLEDAICTPENAPELFPDVPVVFSQACSPAAQDLVTRVWTQLLQ</sequence>
<dbReference type="GO" id="GO:0042597">
    <property type="term" value="C:periplasmic space"/>
    <property type="evidence" value="ECO:0007669"/>
    <property type="project" value="UniProtKB-SubCell"/>
</dbReference>
<keyword evidence="3" id="KW-0732">Signal</keyword>
<dbReference type="InterPro" id="IPR001188">
    <property type="entry name" value="Sperm_putr-bd"/>
</dbReference>
<dbReference type="InterPro" id="IPR006059">
    <property type="entry name" value="SBP"/>
</dbReference>
<evidence type="ECO:0000313" key="5">
    <source>
        <dbReference type="EMBL" id="SLN14431.1"/>
    </source>
</evidence>
<dbReference type="GO" id="GO:0015846">
    <property type="term" value="P:polyamine transport"/>
    <property type="evidence" value="ECO:0007669"/>
    <property type="project" value="InterPro"/>
</dbReference>
<dbReference type="PRINTS" id="PR00909">
    <property type="entry name" value="SPERMDNBNDNG"/>
</dbReference>
<organism evidence="5 6">
    <name type="scientific">Roseisalinus antarcticus</name>
    <dbReference type="NCBI Taxonomy" id="254357"/>
    <lineage>
        <taxon>Bacteria</taxon>
        <taxon>Pseudomonadati</taxon>
        <taxon>Pseudomonadota</taxon>
        <taxon>Alphaproteobacteria</taxon>
        <taxon>Rhodobacterales</taxon>
        <taxon>Roseobacteraceae</taxon>
        <taxon>Roseisalinus</taxon>
    </lineage>
</organism>
<evidence type="ECO:0000256" key="2">
    <source>
        <dbReference type="ARBA" id="ARBA00022448"/>
    </source>
</evidence>
<dbReference type="RefSeq" id="WP_268807958.1">
    <property type="nucleotide sequence ID" value="NZ_FWFZ01000001.1"/>
</dbReference>
<gene>
    <name evidence="5" type="primary">potD_1</name>
    <name evidence="5" type="ORF">ROA7023_00146</name>
</gene>
<evidence type="ECO:0000256" key="1">
    <source>
        <dbReference type="ARBA" id="ARBA00004418"/>
    </source>
</evidence>
<evidence type="ECO:0000313" key="6">
    <source>
        <dbReference type="Proteomes" id="UP000193900"/>
    </source>
</evidence>
<reference evidence="5 6" key="1">
    <citation type="submission" date="2017-03" db="EMBL/GenBank/DDBJ databases">
        <authorList>
            <person name="Afonso C.L."/>
            <person name="Miller P.J."/>
            <person name="Scott M.A."/>
            <person name="Spackman E."/>
            <person name="Goraichik I."/>
            <person name="Dimitrov K.M."/>
            <person name="Suarez D.L."/>
            <person name="Swayne D.E."/>
        </authorList>
    </citation>
    <scope>NUCLEOTIDE SEQUENCE [LARGE SCALE GENOMIC DNA]</scope>
    <source>
        <strain evidence="5 6">CECT 7023</strain>
    </source>
</reference>
<dbReference type="Pfam" id="PF13416">
    <property type="entry name" value="SBP_bac_8"/>
    <property type="match status" value="1"/>
</dbReference>
<dbReference type="GO" id="GO:0019808">
    <property type="term" value="F:polyamine binding"/>
    <property type="evidence" value="ECO:0007669"/>
    <property type="project" value="InterPro"/>
</dbReference>
<evidence type="ECO:0000256" key="3">
    <source>
        <dbReference type="ARBA" id="ARBA00022729"/>
    </source>
</evidence>
<dbReference type="EMBL" id="FWFZ01000001">
    <property type="protein sequence ID" value="SLN14431.1"/>
    <property type="molecule type" value="Genomic_DNA"/>
</dbReference>
<protein>
    <submittedName>
        <fullName evidence="5">Spermidine/putrescine-binding periplasmic protein</fullName>
    </submittedName>
</protein>
<proteinExistence type="predicted"/>
<name>A0A1Y5RD90_9RHOB</name>
<evidence type="ECO:0000256" key="4">
    <source>
        <dbReference type="ARBA" id="ARBA00022764"/>
    </source>
</evidence>
<dbReference type="AlphaFoldDB" id="A0A1Y5RD90"/>
<keyword evidence="2" id="KW-0813">Transport</keyword>
<dbReference type="PANTHER" id="PTHR30222:SF12">
    <property type="entry name" value="NORSPERMIDINE SENSOR"/>
    <property type="match status" value="1"/>
</dbReference>
<comment type="subcellular location">
    <subcellularLocation>
        <location evidence="1">Periplasm</location>
    </subcellularLocation>
</comment>
<dbReference type="Proteomes" id="UP000193900">
    <property type="component" value="Unassembled WGS sequence"/>
</dbReference>
<keyword evidence="4" id="KW-0574">Periplasm</keyword>
<keyword evidence="6" id="KW-1185">Reference proteome</keyword>
<dbReference type="SUPFAM" id="SSF53850">
    <property type="entry name" value="Periplasmic binding protein-like II"/>
    <property type="match status" value="1"/>
</dbReference>
<accession>A0A1Y5RD90</accession>
<dbReference type="PANTHER" id="PTHR30222">
    <property type="entry name" value="SPERMIDINE/PUTRESCINE-BINDING PERIPLASMIC PROTEIN"/>
    <property type="match status" value="1"/>
</dbReference>